<dbReference type="InterPro" id="IPR011486">
    <property type="entry name" value="BBP2"/>
</dbReference>
<evidence type="ECO:0000313" key="2">
    <source>
        <dbReference type="Proteomes" id="UP000199138"/>
    </source>
</evidence>
<accession>A0A1I7FCU6</accession>
<dbReference type="Proteomes" id="UP000199138">
    <property type="component" value="Unassembled WGS sequence"/>
</dbReference>
<dbReference type="AlphaFoldDB" id="A0A1I7FCU6"/>
<name>A0A1I7FCU6_9FLAO</name>
<organism evidence="1 2">
    <name type="scientific">Pustulibacterium marinum</name>
    <dbReference type="NCBI Taxonomy" id="1224947"/>
    <lineage>
        <taxon>Bacteria</taxon>
        <taxon>Pseudomonadati</taxon>
        <taxon>Bacteroidota</taxon>
        <taxon>Flavobacteriia</taxon>
        <taxon>Flavobacteriales</taxon>
        <taxon>Flavobacteriaceae</taxon>
        <taxon>Pustulibacterium</taxon>
    </lineage>
</organism>
<sequence>MAERSSKKPFSKNYFNYNLIGQTYNLKQFRKMKMINLANIVKKSVFILAVLGTSSVFSQDADSTATKKFSLSGSVDAYYRANITAPNDENAIAPGTSFANLPGFALGMANVVASYEGEKVGFVADLVFGPRGTDAVFVSPMYSATGDIINQLYAYWNVSDAVTFTFGNFNTFLGYEVISPVGNFNYSTSYMFSYGPFSHTGLKADFAISEDFSAMLAVMNSTDFTEFNPDGKYTLGGQLGYKGQFLNLLYGNQTSTMGLATEPTFQIDYTGGFDLSDSFFLGINATYNDTDGVGFYGAALYPQYSVSEDFALGLRAEYFGENGDFGAIGTGVEDSSVMALTLTGNYMVEDLTIKPELRLDSASEEAFIDNDLMASKSLASFLVAVVYSF</sequence>
<protein>
    <submittedName>
        <fullName evidence="1">Putative beta-barrel porin-2, OmpL-like. bbp2</fullName>
    </submittedName>
</protein>
<dbReference type="EMBL" id="FPBK01000001">
    <property type="protein sequence ID" value="SFU33988.1"/>
    <property type="molecule type" value="Genomic_DNA"/>
</dbReference>
<gene>
    <name evidence="1" type="ORF">SAMN05216480_101861</name>
</gene>
<proteinExistence type="predicted"/>
<evidence type="ECO:0000313" key="1">
    <source>
        <dbReference type="EMBL" id="SFU33988.1"/>
    </source>
</evidence>
<keyword evidence="2" id="KW-1185">Reference proteome</keyword>
<dbReference type="Pfam" id="PF07642">
    <property type="entry name" value="BBP2"/>
    <property type="match status" value="1"/>
</dbReference>
<reference evidence="1 2" key="1">
    <citation type="submission" date="2016-10" db="EMBL/GenBank/DDBJ databases">
        <authorList>
            <person name="de Groot N.N."/>
        </authorList>
    </citation>
    <scope>NUCLEOTIDE SEQUENCE [LARGE SCALE GENOMIC DNA]</scope>
    <source>
        <strain evidence="1 2">CGMCC 1.12333</strain>
    </source>
</reference>
<dbReference type="STRING" id="1224947.SAMN05216480_101861"/>